<proteinExistence type="predicted"/>
<evidence type="ECO:0000313" key="2">
    <source>
        <dbReference type="Proteomes" id="UP000245667"/>
    </source>
</evidence>
<sequence length="47" mass="5720">MALLWDWFFVKDDRPYRKDALTVLKTNLKTLYEYESGIVVLQNKKLR</sequence>
<dbReference type="AlphaFoldDB" id="A0A316E139"/>
<reference evidence="1 2" key="1">
    <citation type="submission" date="2018-05" db="EMBL/GenBank/DDBJ databases">
        <title>Genomic Encyclopedia of Archaeal and Bacterial Type Strains, Phase II (KMG-II): from individual species to whole genera.</title>
        <authorList>
            <person name="Goeker M."/>
        </authorList>
    </citation>
    <scope>NUCLEOTIDE SEQUENCE [LARGE SCALE GENOMIC DNA]</scope>
    <source>
        <strain evidence="1 2">DSM 23514</strain>
    </source>
</reference>
<dbReference type="EMBL" id="QGGQ01000007">
    <property type="protein sequence ID" value="PWK22483.1"/>
    <property type="molecule type" value="Genomic_DNA"/>
</dbReference>
<evidence type="ECO:0000313" key="1">
    <source>
        <dbReference type="EMBL" id="PWK22483.1"/>
    </source>
</evidence>
<accession>A0A316E139</accession>
<organism evidence="1 2">
    <name type="scientific">Maribacter polysiphoniae</name>
    <dbReference type="NCBI Taxonomy" id="429344"/>
    <lineage>
        <taxon>Bacteria</taxon>
        <taxon>Pseudomonadati</taxon>
        <taxon>Bacteroidota</taxon>
        <taxon>Flavobacteriia</taxon>
        <taxon>Flavobacteriales</taxon>
        <taxon>Flavobacteriaceae</taxon>
        <taxon>Maribacter</taxon>
    </lineage>
</organism>
<name>A0A316E139_9FLAO</name>
<dbReference type="Proteomes" id="UP000245667">
    <property type="component" value="Unassembled WGS sequence"/>
</dbReference>
<gene>
    <name evidence="1" type="ORF">LX92_02957</name>
</gene>
<comment type="caution">
    <text evidence="1">The sequence shown here is derived from an EMBL/GenBank/DDBJ whole genome shotgun (WGS) entry which is preliminary data.</text>
</comment>
<protein>
    <submittedName>
        <fullName evidence="1">Uncharacterized protein</fullName>
    </submittedName>
</protein>